<evidence type="ECO:0000256" key="4">
    <source>
        <dbReference type="ARBA" id="ARBA00022505"/>
    </source>
</evidence>
<evidence type="ECO:0000313" key="15">
    <source>
        <dbReference type="EMBL" id="SGY88176.1"/>
    </source>
</evidence>
<dbReference type="SUPFAM" id="SSF56003">
    <property type="entry name" value="Molybdenum cofactor-binding domain"/>
    <property type="match status" value="1"/>
</dbReference>
<dbReference type="GO" id="GO:0030151">
    <property type="term" value="F:molybdenum ion binding"/>
    <property type="evidence" value="ECO:0007669"/>
    <property type="project" value="InterPro"/>
</dbReference>
<comment type="cofactor">
    <cofactor evidence="2">
        <name>FAD</name>
        <dbReference type="ChEBI" id="CHEBI:57692"/>
    </cofactor>
</comment>
<proteinExistence type="inferred from homology"/>
<name>A0A1L0DG01_9GAMM</name>
<dbReference type="InterPro" id="IPR000674">
    <property type="entry name" value="Ald_Oxase/Xan_DH_a/b"/>
</dbReference>
<dbReference type="RefSeq" id="WP_075478452.1">
    <property type="nucleotide sequence ID" value="NZ_CAWRBC010000145.1"/>
</dbReference>
<gene>
    <name evidence="15" type="ORF">NVI5450_0842</name>
</gene>
<evidence type="ECO:0000256" key="6">
    <source>
        <dbReference type="ARBA" id="ARBA00022714"/>
    </source>
</evidence>
<dbReference type="InterPro" id="IPR008274">
    <property type="entry name" value="AldOxase/xan_DH_MoCoBD1"/>
</dbReference>
<keyword evidence="10" id="KW-0408">Iron</keyword>
<dbReference type="EMBL" id="FPLD01000032">
    <property type="protein sequence ID" value="SGY88176.1"/>
    <property type="molecule type" value="Genomic_DNA"/>
</dbReference>
<dbReference type="Gene3D" id="3.30.365.10">
    <property type="entry name" value="Aldehyde oxidase/xanthine dehydrogenase, molybdopterin binding domain"/>
    <property type="match status" value="4"/>
</dbReference>
<organism evidence="15 16">
    <name type="scientific">Moritella viscosa</name>
    <dbReference type="NCBI Taxonomy" id="80854"/>
    <lineage>
        <taxon>Bacteria</taxon>
        <taxon>Pseudomonadati</taxon>
        <taxon>Pseudomonadota</taxon>
        <taxon>Gammaproteobacteria</taxon>
        <taxon>Alteromonadales</taxon>
        <taxon>Moritellaceae</taxon>
        <taxon>Moritella</taxon>
    </lineage>
</organism>
<dbReference type="OrthoDB" id="9758509at2"/>
<dbReference type="AlphaFoldDB" id="A0A1L0DG01"/>
<evidence type="ECO:0000256" key="11">
    <source>
        <dbReference type="ARBA" id="ARBA00023014"/>
    </source>
</evidence>
<keyword evidence="9" id="KW-0560">Oxidoreductase</keyword>
<comment type="cofactor">
    <cofactor evidence="1">
        <name>Mo-molybdopterin</name>
        <dbReference type="ChEBI" id="CHEBI:71302"/>
    </cofactor>
</comment>
<dbReference type="InterPro" id="IPR016208">
    <property type="entry name" value="Ald_Oxase/xanthine_DH-like"/>
</dbReference>
<evidence type="ECO:0000256" key="3">
    <source>
        <dbReference type="ARBA" id="ARBA00006849"/>
    </source>
</evidence>
<dbReference type="Proteomes" id="UP000183794">
    <property type="component" value="Unassembled WGS sequence"/>
</dbReference>
<keyword evidence="11" id="KW-0411">Iron-sulfur</keyword>
<protein>
    <submittedName>
        <fullName evidence="15">Putative xanthine dehydrogenase, XdhB subunit</fullName>
    </submittedName>
</protein>
<evidence type="ECO:0000256" key="8">
    <source>
        <dbReference type="ARBA" id="ARBA00022827"/>
    </source>
</evidence>
<feature type="domain" description="Aldehyde oxidase/xanthine dehydrogenase a/b hammerhead" evidence="14">
    <location>
        <begin position="40"/>
        <end position="147"/>
    </location>
</feature>
<dbReference type="Pfam" id="PF20256">
    <property type="entry name" value="MoCoBD_2"/>
    <property type="match status" value="1"/>
</dbReference>
<dbReference type="FunFam" id="3.30.365.10:FF:000001">
    <property type="entry name" value="Xanthine dehydrogenase oxidase"/>
    <property type="match status" value="1"/>
</dbReference>
<dbReference type="SUPFAM" id="SSF54665">
    <property type="entry name" value="CO dehydrogenase molybdoprotein N-domain-like"/>
    <property type="match status" value="1"/>
</dbReference>
<dbReference type="NCBIfam" id="TIGR02965">
    <property type="entry name" value="xanthine_xdhB"/>
    <property type="match status" value="1"/>
</dbReference>
<dbReference type="FunFam" id="3.30.365.10:FF:000002">
    <property type="entry name" value="Xanthine dehydrogenase oxidase"/>
    <property type="match status" value="1"/>
</dbReference>
<evidence type="ECO:0000259" key="14">
    <source>
        <dbReference type="SMART" id="SM01008"/>
    </source>
</evidence>
<dbReference type="Pfam" id="PF01315">
    <property type="entry name" value="Ald_Xan_dh_C"/>
    <property type="match status" value="1"/>
</dbReference>
<keyword evidence="5" id="KW-0285">Flavoprotein</keyword>
<comment type="cofactor">
    <cofactor evidence="13">
        <name>Mo-molybdopterin cytosine dinucleotide</name>
        <dbReference type="ChEBI" id="CHEBI:71308"/>
    </cofactor>
</comment>
<accession>A0A1L0DG01</accession>
<comment type="similarity">
    <text evidence="3">Belongs to the xanthine dehydrogenase family.</text>
</comment>
<dbReference type="InterPro" id="IPR014309">
    <property type="entry name" value="Xanthine_DH_Mopterin-bd_su"/>
</dbReference>
<evidence type="ECO:0000313" key="16">
    <source>
        <dbReference type="Proteomes" id="UP000183794"/>
    </source>
</evidence>
<evidence type="ECO:0000256" key="2">
    <source>
        <dbReference type="ARBA" id="ARBA00001974"/>
    </source>
</evidence>
<dbReference type="GO" id="GO:0016491">
    <property type="term" value="F:oxidoreductase activity"/>
    <property type="evidence" value="ECO:0007669"/>
    <property type="project" value="UniProtKB-KW"/>
</dbReference>
<evidence type="ECO:0000256" key="1">
    <source>
        <dbReference type="ARBA" id="ARBA00001924"/>
    </source>
</evidence>
<reference evidence="15 16" key="1">
    <citation type="submission" date="2016-11" db="EMBL/GenBank/DDBJ databases">
        <authorList>
            <person name="Jaros S."/>
            <person name="Januszkiewicz K."/>
            <person name="Wedrychowicz H."/>
        </authorList>
    </citation>
    <scope>NUCLEOTIDE SEQUENCE [LARGE SCALE GENOMIC DNA]</scope>
    <source>
        <strain evidence="15">NVI 5450</strain>
    </source>
</reference>
<evidence type="ECO:0000256" key="7">
    <source>
        <dbReference type="ARBA" id="ARBA00022723"/>
    </source>
</evidence>
<dbReference type="InterPro" id="IPR037165">
    <property type="entry name" value="AldOxase/xan_DH_Mopterin-bd_sf"/>
</dbReference>
<dbReference type="Gene3D" id="3.90.1170.50">
    <property type="entry name" value="Aldehyde oxidase/xanthine dehydrogenase, a/b hammerhead"/>
    <property type="match status" value="1"/>
</dbReference>
<evidence type="ECO:0000256" key="13">
    <source>
        <dbReference type="ARBA" id="ARBA00053029"/>
    </source>
</evidence>
<dbReference type="InterPro" id="IPR036856">
    <property type="entry name" value="Ald_Oxase/Xan_DH_a/b_sf"/>
</dbReference>
<evidence type="ECO:0000256" key="10">
    <source>
        <dbReference type="ARBA" id="ARBA00023004"/>
    </source>
</evidence>
<evidence type="ECO:0000256" key="5">
    <source>
        <dbReference type="ARBA" id="ARBA00022630"/>
    </source>
</evidence>
<dbReference type="SMART" id="SM01008">
    <property type="entry name" value="Ald_Xan_dh_C"/>
    <property type="match status" value="1"/>
</dbReference>
<sequence>MSNHNKVQLSQLQLLAQANRSIKTGVGKNVKHDSAGIQVTGEAVYVDDRLEYPNQLHVYVRMSDVAHANITKIDLIPCYEFDGVELAIEAKDVPGELDIGAILPGDPLLADGKVEYLGQAVIAVAANSMEIARQAAQAAIIEYEELPAILDVEEALAKKSFVTESHEQKRGDSAAALSAAKHILEGSIHIGGQEHFYLETQAASVMPTEDGGMIVYASTQNPTEVQKLVAEVIGVPMHKVVIDMRRMGGGFGGKETQAAGPACLCAVFAKLTGRPTKIRLPRVEDMMMTGKRHPFFNQYKVGFNDDGQINGIEIIVASNCGYSPDLSSSITDRAMFHSDNAYYLGDATITGHRCKTNTASNTAFRGFGGPQGMMTIEHIMDEIAGKLGKDPLDVRKVNFYGIEDRNVTHYYQKVEDNFIHDLVADLEATSEYAARRKAIDEYNKNSPILKKGISLTPVKFGISFTATFLNQAGALLHVYTDGSMQLSHGGTEMGQGLNTKVAQIVAQEFQVDIEHIQITSANTSKVPNTSPTAASSGTDLNGKAAQNAARTIKQRLIDFCVAHFSVTDEEIIFSNNTVTIREQVMTFSDLIQLAYFNQISLSSTGFYKTPKIYYDHATAKGRPFYYFAYGASCSEVLVDTLTGEYKTLRVDILHDVGASLNPDIDIGQIEGGFIQGMGWLTTEELVWNDKGKLATNGPMGYKIPAIADTPINFRTHLVENRSNPEQTVYNSKAVGEPPFMLSMSVWSALRDAVASVADHQYVPHLDTPATPERVLWAVQDAEHYKFDEAKRTQVVESEVVSVTV</sequence>
<keyword evidence="8" id="KW-0274">FAD</keyword>
<dbReference type="PANTHER" id="PTHR11908">
    <property type="entry name" value="XANTHINE DEHYDROGENASE"/>
    <property type="match status" value="1"/>
</dbReference>
<dbReference type="Pfam" id="PF02738">
    <property type="entry name" value="MoCoBD_1"/>
    <property type="match status" value="1"/>
</dbReference>
<dbReference type="InterPro" id="IPR046867">
    <property type="entry name" value="AldOxase/xan_DH_MoCoBD2"/>
</dbReference>
<evidence type="ECO:0000256" key="9">
    <source>
        <dbReference type="ARBA" id="ARBA00023002"/>
    </source>
</evidence>
<keyword evidence="6" id="KW-0001">2Fe-2S</keyword>
<dbReference type="FunFam" id="3.30.365.10:FF:000003">
    <property type="entry name" value="Aldehyde oxidase 1"/>
    <property type="match status" value="1"/>
</dbReference>
<comment type="cofactor">
    <cofactor evidence="12">
        <name>[2Fe-2S] cluster</name>
        <dbReference type="ChEBI" id="CHEBI:190135"/>
    </cofactor>
</comment>
<keyword evidence="7" id="KW-0479">Metal-binding</keyword>
<keyword evidence="4" id="KW-0500">Molybdenum</keyword>
<dbReference type="GO" id="GO:0051537">
    <property type="term" value="F:2 iron, 2 sulfur cluster binding"/>
    <property type="evidence" value="ECO:0007669"/>
    <property type="project" value="UniProtKB-KW"/>
</dbReference>
<dbReference type="PANTHER" id="PTHR11908:SF132">
    <property type="entry name" value="ALDEHYDE OXIDASE 1-RELATED"/>
    <property type="match status" value="1"/>
</dbReference>
<dbReference type="GO" id="GO:0005506">
    <property type="term" value="F:iron ion binding"/>
    <property type="evidence" value="ECO:0007669"/>
    <property type="project" value="InterPro"/>
</dbReference>
<evidence type="ECO:0000256" key="12">
    <source>
        <dbReference type="ARBA" id="ARBA00034078"/>
    </source>
</evidence>